<reference evidence="2 3" key="1">
    <citation type="submission" date="2019-04" db="EMBL/GenBank/DDBJ databases">
        <title>Microbes associate with the intestines of laboratory mice.</title>
        <authorList>
            <person name="Navarre W."/>
            <person name="Wong E."/>
            <person name="Huang K."/>
            <person name="Tropini C."/>
            <person name="Ng K."/>
            <person name="Yu B."/>
        </authorList>
    </citation>
    <scope>NUCLEOTIDE SEQUENCE [LARGE SCALE GENOMIC DNA]</scope>
    <source>
        <strain evidence="2 3">NM50_B9-20</strain>
    </source>
</reference>
<dbReference type="PANTHER" id="PTHR34386:SF1">
    <property type="entry name" value="GLUTAREDOXIN-LIKE PROTEIN NRDH"/>
    <property type="match status" value="1"/>
</dbReference>
<dbReference type="NCBIfam" id="TIGR02196">
    <property type="entry name" value="GlrX_YruB"/>
    <property type="match status" value="1"/>
</dbReference>
<dbReference type="RefSeq" id="WP_136007539.1">
    <property type="nucleotide sequence ID" value="NZ_SRYR01000007.1"/>
</dbReference>
<protein>
    <submittedName>
        <fullName evidence="2">NrdH-redoxin</fullName>
    </submittedName>
</protein>
<feature type="domain" description="Glutaredoxin" evidence="1">
    <location>
        <begin position="4"/>
        <end position="63"/>
    </location>
</feature>
<dbReference type="InterPro" id="IPR002109">
    <property type="entry name" value="Glutaredoxin"/>
</dbReference>
<dbReference type="AlphaFoldDB" id="A0A4S2DHE3"/>
<keyword evidence="3" id="KW-1185">Reference proteome</keyword>
<dbReference type="InterPro" id="IPR051548">
    <property type="entry name" value="Grx-like_ET"/>
</dbReference>
<dbReference type="Gene3D" id="3.40.30.10">
    <property type="entry name" value="Glutaredoxin"/>
    <property type="match status" value="1"/>
</dbReference>
<name>A0A4S2DHE3_9CLOT</name>
<dbReference type="PANTHER" id="PTHR34386">
    <property type="entry name" value="GLUTAREDOXIN"/>
    <property type="match status" value="1"/>
</dbReference>
<dbReference type="OrthoDB" id="9795531at2"/>
<evidence type="ECO:0000313" key="3">
    <source>
        <dbReference type="Proteomes" id="UP000306888"/>
    </source>
</evidence>
<dbReference type="GO" id="GO:0009055">
    <property type="term" value="F:electron transfer activity"/>
    <property type="evidence" value="ECO:0007669"/>
    <property type="project" value="TreeGrafter"/>
</dbReference>
<dbReference type="CDD" id="cd02976">
    <property type="entry name" value="NrdH"/>
    <property type="match status" value="1"/>
</dbReference>
<gene>
    <name evidence="2" type="ORF">E5347_12370</name>
</gene>
<organism evidence="2 3">
    <name type="scientific">Clostridium sartagoforme</name>
    <dbReference type="NCBI Taxonomy" id="84031"/>
    <lineage>
        <taxon>Bacteria</taxon>
        <taxon>Bacillati</taxon>
        <taxon>Bacillota</taxon>
        <taxon>Clostridia</taxon>
        <taxon>Eubacteriales</taxon>
        <taxon>Clostridiaceae</taxon>
        <taxon>Clostridium</taxon>
    </lineage>
</organism>
<evidence type="ECO:0000313" key="2">
    <source>
        <dbReference type="EMBL" id="TGY41518.1"/>
    </source>
</evidence>
<dbReference type="GO" id="GO:0045454">
    <property type="term" value="P:cell redox homeostasis"/>
    <property type="evidence" value="ECO:0007669"/>
    <property type="project" value="TreeGrafter"/>
</dbReference>
<dbReference type="PROSITE" id="PS00195">
    <property type="entry name" value="GLUTAREDOXIN_1"/>
    <property type="match status" value="1"/>
</dbReference>
<dbReference type="Proteomes" id="UP000306888">
    <property type="component" value="Unassembled WGS sequence"/>
</dbReference>
<dbReference type="InterPro" id="IPR011911">
    <property type="entry name" value="GlrX_YruB"/>
</dbReference>
<sequence>MNNIKVYTSNTCPWCTKVKNYLRSNHVGYEEVNVSYDRQGAMEMVAKSGQRGVPVLDINGNIVVGFDKRQIDRLLGL</sequence>
<comment type="caution">
    <text evidence="2">The sequence shown here is derived from an EMBL/GenBank/DDBJ whole genome shotgun (WGS) entry which is preliminary data.</text>
</comment>
<accession>A0A4S2DHE3</accession>
<dbReference type="PROSITE" id="PS51354">
    <property type="entry name" value="GLUTAREDOXIN_2"/>
    <property type="match status" value="1"/>
</dbReference>
<dbReference type="InterPro" id="IPR036249">
    <property type="entry name" value="Thioredoxin-like_sf"/>
</dbReference>
<evidence type="ECO:0000259" key="1">
    <source>
        <dbReference type="Pfam" id="PF00462"/>
    </source>
</evidence>
<proteinExistence type="predicted"/>
<dbReference type="InterPro" id="IPR011767">
    <property type="entry name" value="GLR_AS"/>
</dbReference>
<dbReference type="EMBL" id="SRYR01000007">
    <property type="protein sequence ID" value="TGY41518.1"/>
    <property type="molecule type" value="Genomic_DNA"/>
</dbReference>
<dbReference type="SUPFAM" id="SSF52833">
    <property type="entry name" value="Thioredoxin-like"/>
    <property type="match status" value="1"/>
</dbReference>
<dbReference type="Pfam" id="PF00462">
    <property type="entry name" value="Glutaredoxin"/>
    <property type="match status" value="1"/>
</dbReference>